<dbReference type="Proteomes" id="UP000092583">
    <property type="component" value="Unassembled WGS sequence"/>
</dbReference>
<dbReference type="InterPro" id="IPR036869">
    <property type="entry name" value="J_dom_sf"/>
</dbReference>
<dbReference type="Pfam" id="PF00226">
    <property type="entry name" value="DnaJ"/>
    <property type="match status" value="1"/>
</dbReference>
<dbReference type="PROSITE" id="PS00636">
    <property type="entry name" value="DNAJ_1"/>
    <property type="match status" value="1"/>
</dbReference>
<feature type="region of interest" description="Disordered" evidence="1">
    <location>
        <begin position="104"/>
        <end position="179"/>
    </location>
</feature>
<dbReference type="PRINTS" id="PR00625">
    <property type="entry name" value="JDOMAIN"/>
</dbReference>
<sequence>MFTTSNTTFGPIPFHIFLKHAGPSTLQSRARTLTSTAKRSARTHGSLSHYDVLKLSKNSTKQQIKARFYELSKQYHPDAKGGDTAKFHEINDAYAVLGDDSKRRHYDTSLTPASHQSHPSRTHQPYGHGHGHSSFSPRDPYLHRAAQGPHRAWSNTNSTAYKTGQAPRTENYQPFGRKTPPNFQYTYEYDFNYNPNARTARPGGKRKAGEDGEGDGEGARGGGVWKFLVTVGLIFTVISLGGGLTANSEGLYDWEIVRNRWEEELDDRLGLHDRDEVDD</sequence>
<gene>
    <name evidence="3" type="ORF">L486_02604</name>
</gene>
<proteinExistence type="predicted"/>
<feature type="compositionally biased region" description="Polar residues" evidence="1">
    <location>
        <begin position="108"/>
        <end position="123"/>
    </location>
</feature>
<feature type="region of interest" description="Disordered" evidence="1">
    <location>
        <begin position="195"/>
        <end position="219"/>
    </location>
</feature>
<feature type="domain" description="J" evidence="2">
    <location>
        <begin position="48"/>
        <end position="110"/>
    </location>
</feature>
<dbReference type="InterPro" id="IPR001623">
    <property type="entry name" value="DnaJ_domain"/>
</dbReference>
<dbReference type="PANTHER" id="PTHR44825:SF1">
    <property type="entry name" value="DNAJ HOMOLOG SUBFAMILY C MEMBER 4"/>
    <property type="match status" value="1"/>
</dbReference>
<dbReference type="SMART" id="SM00271">
    <property type="entry name" value="DnaJ"/>
    <property type="match status" value="1"/>
</dbReference>
<dbReference type="AlphaFoldDB" id="A0A1B9IWN0"/>
<dbReference type="EMBL" id="KI669460">
    <property type="protein sequence ID" value="OCF59931.1"/>
    <property type="molecule type" value="Genomic_DNA"/>
</dbReference>
<evidence type="ECO:0000313" key="3">
    <source>
        <dbReference type="EMBL" id="OCF59931.1"/>
    </source>
</evidence>
<reference evidence="3 4" key="1">
    <citation type="submission" date="2013-07" db="EMBL/GenBank/DDBJ databases">
        <title>The Genome Sequence of Kwoniella mangroviensis CBS10435.</title>
        <authorList>
            <consortium name="The Broad Institute Genome Sequencing Platform"/>
            <person name="Cuomo C."/>
            <person name="Litvintseva A."/>
            <person name="Chen Y."/>
            <person name="Heitman J."/>
            <person name="Sun S."/>
            <person name="Springer D."/>
            <person name="Dromer F."/>
            <person name="Young S.K."/>
            <person name="Zeng Q."/>
            <person name="Gargeya S."/>
            <person name="Fitzgerald M."/>
            <person name="Abouelleil A."/>
            <person name="Alvarado L."/>
            <person name="Berlin A.M."/>
            <person name="Chapman S.B."/>
            <person name="Dewar J."/>
            <person name="Goldberg J."/>
            <person name="Griggs A."/>
            <person name="Gujja S."/>
            <person name="Hansen M."/>
            <person name="Howarth C."/>
            <person name="Imamovic A."/>
            <person name="Larimer J."/>
            <person name="McCowan C."/>
            <person name="Murphy C."/>
            <person name="Pearson M."/>
            <person name="Priest M."/>
            <person name="Roberts A."/>
            <person name="Saif S."/>
            <person name="Shea T."/>
            <person name="Sykes S."/>
            <person name="Wortman J."/>
            <person name="Nusbaum C."/>
            <person name="Birren B."/>
        </authorList>
    </citation>
    <scope>NUCLEOTIDE SEQUENCE [LARGE SCALE GENOMIC DNA]</scope>
    <source>
        <strain evidence="3 4">CBS 10435</strain>
    </source>
</reference>
<dbReference type="InterPro" id="IPR052763">
    <property type="entry name" value="DnaJ_C4"/>
</dbReference>
<dbReference type="PANTHER" id="PTHR44825">
    <property type="match status" value="1"/>
</dbReference>
<keyword evidence="4" id="KW-1185">Reference proteome</keyword>
<evidence type="ECO:0000313" key="4">
    <source>
        <dbReference type="Proteomes" id="UP000092583"/>
    </source>
</evidence>
<organism evidence="3 4">
    <name type="scientific">Kwoniella mangroviensis CBS 10435</name>
    <dbReference type="NCBI Taxonomy" id="1331196"/>
    <lineage>
        <taxon>Eukaryota</taxon>
        <taxon>Fungi</taxon>
        <taxon>Dikarya</taxon>
        <taxon>Basidiomycota</taxon>
        <taxon>Agaricomycotina</taxon>
        <taxon>Tremellomycetes</taxon>
        <taxon>Tremellales</taxon>
        <taxon>Cryptococcaceae</taxon>
        <taxon>Kwoniella</taxon>
    </lineage>
</organism>
<evidence type="ECO:0000256" key="1">
    <source>
        <dbReference type="SAM" id="MobiDB-lite"/>
    </source>
</evidence>
<protein>
    <recommendedName>
        <fullName evidence="2">J domain-containing protein</fullName>
    </recommendedName>
</protein>
<dbReference type="Gene3D" id="1.10.287.110">
    <property type="entry name" value="DnaJ domain"/>
    <property type="match status" value="1"/>
</dbReference>
<dbReference type="CDD" id="cd06257">
    <property type="entry name" value="DnaJ"/>
    <property type="match status" value="1"/>
</dbReference>
<evidence type="ECO:0000259" key="2">
    <source>
        <dbReference type="PROSITE" id="PS50076"/>
    </source>
</evidence>
<name>A0A1B9IWN0_9TREE</name>
<reference evidence="4" key="2">
    <citation type="submission" date="2013-12" db="EMBL/GenBank/DDBJ databases">
        <title>Evolution of pathogenesis and genome organization in the Tremellales.</title>
        <authorList>
            <person name="Cuomo C."/>
            <person name="Litvintseva A."/>
            <person name="Heitman J."/>
            <person name="Chen Y."/>
            <person name="Sun S."/>
            <person name="Springer D."/>
            <person name="Dromer F."/>
            <person name="Young S."/>
            <person name="Zeng Q."/>
            <person name="Chapman S."/>
            <person name="Gujja S."/>
            <person name="Saif S."/>
            <person name="Birren B."/>
        </authorList>
    </citation>
    <scope>NUCLEOTIDE SEQUENCE [LARGE SCALE GENOMIC DNA]</scope>
    <source>
        <strain evidence="4">CBS 10435</strain>
    </source>
</reference>
<dbReference type="PROSITE" id="PS50076">
    <property type="entry name" value="DNAJ_2"/>
    <property type="match status" value="1"/>
</dbReference>
<dbReference type="OrthoDB" id="445556at2759"/>
<accession>A0A1B9IWN0</accession>
<feature type="compositionally biased region" description="Polar residues" evidence="1">
    <location>
        <begin position="153"/>
        <end position="172"/>
    </location>
</feature>
<dbReference type="STRING" id="1331196.A0A1B9IWN0"/>
<dbReference type="SUPFAM" id="SSF46565">
    <property type="entry name" value="Chaperone J-domain"/>
    <property type="match status" value="1"/>
</dbReference>
<dbReference type="InterPro" id="IPR018253">
    <property type="entry name" value="DnaJ_domain_CS"/>
</dbReference>